<evidence type="ECO:0000313" key="2">
    <source>
        <dbReference type="Proteomes" id="UP001162501"/>
    </source>
</evidence>
<sequence length="202" mass="21295">MQVREGSAGTAATIPRPRAVQGEGPAPGSRQVGGSIGKGQVKAAGLEEGVVGQGKGGSHRKEGGRVCVKDCPEAALQLLTKRMEWAFSPLMDASSVTLRSTSLPTPEKRLQPLRAQEWPPKGGRTSLQEPPRLGGNELSFPARYLVREVEPAICSRIRVTSGEGRVGSGMRPARVPHRAQRGADSTVHLPAQEGAGRGEVGR</sequence>
<name>A0AC59Y4A8_RANTA</name>
<reference evidence="1" key="1">
    <citation type="submission" date="2023-05" db="EMBL/GenBank/DDBJ databases">
        <authorList>
            <consortium name="ELIXIR-Norway"/>
        </authorList>
    </citation>
    <scope>NUCLEOTIDE SEQUENCE</scope>
</reference>
<accession>A0AC59Y4A8</accession>
<gene>
    <name evidence="1" type="ORF">MRATA1EN22A_LOCUS1616</name>
</gene>
<protein>
    <submittedName>
        <fullName evidence="1">Uncharacterized protein</fullName>
    </submittedName>
</protein>
<reference evidence="1" key="2">
    <citation type="submission" date="2025-03" db="EMBL/GenBank/DDBJ databases">
        <authorList>
            <consortium name="ELIXIR-Norway"/>
            <consortium name="Elixir Norway"/>
        </authorList>
    </citation>
    <scope>NUCLEOTIDE SEQUENCE</scope>
</reference>
<proteinExistence type="predicted"/>
<dbReference type="EMBL" id="OX596085">
    <property type="protein sequence ID" value="CAM9370566.1"/>
    <property type="molecule type" value="Genomic_DNA"/>
</dbReference>
<dbReference type="Proteomes" id="UP001162501">
    <property type="component" value="Chromosome 1"/>
</dbReference>
<evidence type="ECO:0000313" key="1">
    <source>
        <dbReference type="EMBL" id="CAM9370566.1"/>
    </source>
</evidence>
<organism evidence="1 2">
    <name type="scientific">Rangifer tarandus platyrhynchus</name>
    <name type="common">Svalbard reindeer</name>
    <dbReference type="NCBI Taxonomy" id="3082113"/>
    <lineage>
        <taxon>Eukaryota</taxon>
        <taxon>Metazoa</taxon>
        <taxon>Chordata</taxon>
        <taxon>Craniata</taxon>
        <taxon>Vertebrata</taxon>
        <taxon>Euteleostomi</taxon>
        <taxon>Mammalia</taxon>
        <taxon>Eutheria</taxon>
        <taxon>Laurasiatheria</taxon>
        <taxon>Artiodactyla</taxon>
        <taxon>Ruminantia</taxon>
        <taxon>Pecora</taxon>
        <taxon>Cervidae</taxon>
        <taxon>Odocoileinae</taxon>
        <taxon>Rangifer</taxon>
    </lineage>
</organism>